<accession>A0A0P1M8G8</accession>
<accession>A0A0P1ML06</accession>
<keyword evidence="4" id="KW-1185">Reference proteome</keyword>
<accession>A0A0P1MA90</accession>
<accession>A0A0S4NAY3</accession>
<evidence type="ECO:0000313" key="2">
    <source>
        <dbReference type="EMBL" id="CUU07979.1"/>
    </source>
</evidence>
<accession>A0A0P1NT69</accession>
<evidence type="ECO:0000313" key="3">
    <source>
        <dbReference type="Proteomes" id="UP000182011"/>
    </source>
</evidence>
<accession>A0A0P1MX13</accession>
<reference evidence="1 4" key="2">
    <citation type="submission" date="2015-11" db="EMBL/GenBank/DDBJ databases">
        <authorList>
            <person name="Varghese N."/>
        </authorList>
    </citation>
    <scope>NUCLEOTIDE SEQUENCE [LARGE SCALE GENOMIC DNA]</scope>
    <source>
        <strain evidence="1 4">JGI-8</strain>
    </source>
</reference>
<protein>
    <recommendedName>
        <fullName evidence="5">Porin</fullName>
    </recommendedName>
</protein>
<evidence type="ECO:0008006" key="5">
    <source>
        <dbReference type="Google" id="ProtNLM"/>
    </source>
</evidence>
<organism evidence="2 3">
    <name type="scientific">Candidatus Kryptonium thompsonii</name>
    <dbReference type="NCBI Taxonomy" id="1633631"/>
    <lineage>
        <taxon>Bacteria</taxon>
        <taxon>Pseudomonadati</taxon>
        <taxon>Candidatus Kryptoniota</taxon>
        <taxon>Candidatus Kryptonium</taxon>
    </lineage>
</organism>
<dbReference type="OrthoDB" id="9801336at2"/>
<dbReference type="SUPFAM" id="SSF56935">
    <property type="entry name" value="Porins"/>
    <property type="match status" value="1"/>
</dbReference>
<gene>
    <name evidence="2" type="ORF">JGI4_01947</name>
    <name evidence="1" type="ORF">JGI8_01101</name>
</gene>
<accession>A0A0P1MKJ6</accession>
<accession>A0A0P1LZ92</accession>
<evidence type="ECO:0000313" key="1">
    <source>
        <dbReference type="EMBL" id="CUS87445.1"/>
    </source>
</evidence>
<reference evidence="2 3" key="1">
    <citation type="submission" date="2015-11" db="EMBL/GenBank/DDBJ databases">
        <authorList>
            <person name="Zhang Y."/>
            <person name="Guo Z."/>
        </authorList>
    </citation>
    <scope>NUCLEOTIDE SEQUENCE [LARGE SCALE GENOMIC DNA]</scope>
    <source>
        <strain evidence="2">JGI-4</strain>
    </source>
</reference>
<dbReference type="EMBL" id="FAOP01000008">
    <property type="protein sequence ID" value="CUU07979.1"/>
    <property type="molecule type" value="Genomic_DNA"/>
</dbReference>
<dbReference type="Proteomes" id="UP000182200">
    <property type="component" value="Unassembled WGS sequence"/>
</dbReference>
<dbReference type="Proteomes" id="UP000182011">
    <property type="component" value="Unassembled WGS sequence"/>
</dbReference>
<name>A0A0P1MKJ6_9BACT</name>
<dbReference type="EMBL" id="CZVI01000013">
    <property type="protein sequence ID" value="CUS87445.1"/>
    <property type="molecule type" value="Genomic_DNA"/>
</dbReference>
<dbReference type="AlphaFoldDB" id="A0A0P1MKJ6"/>
<sequence>MKALKIITLIFIQSALLISQNLQIGGYIQADDRVKLKDKTISWEEYRLNLTGQVELENVKFYSEIWVRNFGSSDVKKISDLLDRNYVEPVDIKIREAYVDVKDFLIDNLDLKVGRQRIAWGTADKLNPTDNLNPDDLEDIWDYGRHLGSNAIKLSYYIGDFTFTSVFIPTFTPAVLPRGDWVKIFTDEFFPGAIQTQIQTQIQNPDPSLKEASKFGLKISKRDILGFAFSLSYVYGRDDIPIPYKVSGKFKDGKFVPDSVLLFFPKMKIVGFDLTGDIKGIGVWGEAGIFYPEEVILETVISNIPIQKSETILKKENYTRFVLGFDYTFKNGIYANVQYLHGFLHERGRENLRNYIVFNFERKFMNDKVKFNFLSGGFEFKRAKDVKNNYALIYNPQISYNPIDNLEFTIGVRLIEGKGRTTFGRLSDRDEIYLKVKYSF</sequence>
<dbReference type="STRING" id="1633631.GCA_001442925_01942"/>
<proteinExistence type="predicted"/>
<dbReference type="RefSeq" id="WP_047133250.1">
    <property type="nucleotide sequence ID" value="NZ_CZVI01000013.1"/>
</dbReference>
<evidence type="ECO:0000313" key="4">
    <source>
        <dbReference type="Proteomes" id="UP000182200"/>
    </source>
</evidence>